<dbReference type="InterPro" id="IPR052336">
    <property type="entry name" value="MlaD_Phospholipid_Transporter"/>
</dbReference>
<dbReference type="EMBL" id="CAEZYQ010000016">
    <property type="protein sequence ID" value="CAB4753581.1"/>
    <property type="molecule type" value="Genomic_DNA"/>
</dbReference>
<evidence type="ECO:0000256" key="1">
    <source>
        <dbReference type="SAM" id="MobiDB-lite"/>
    </source>
</evidence>
<evidence type="ECO:0000313" key="3">
    <source>
        <dbReference type="EMBL" id="CAB4753581.1"/>
    </source>
</evidence>
<feature type="region of interest" description="Disordered" evidence="1">
    <location>
        <begin position="396"/>
        <end position="418"/>
    </location>
</feature>
<dbReference type="PANTHER" id="PTHR33371:SF4">
    <property type="entry name" value="INTERMEMBRANE PHOSPHOLIPID TRANSPORT SYSTEM BINDING PROTEIN MLAD"/>
    <property type="match status" value="1"/>
</dbReference>
<sequence length="418" mass="43464">MSSSARSPWRQTNTLAGLTLFVVFVVSLGVAFTVTKGVPLKDYSYVRVAFADVGSLRVGDDVRLRSVREGQVTAIEVGESEALVELQLPEDLEINSDAVARIRARSALGQAYVDLDPGTAEAGALGDDVLPTAQSRSAVQLDDLLDTFDKRTREQAALAARSAGRGVAGHGGDLSDFLATAASSLDDLGTISQALSSDAADLDSTLRAAATLSEHVETRSVQLAALLETSDEVLSAFAVDDAEPLRATLRQAPTTLGEAETALASLVAPLDDTTSAVRTLRPALADLGRQTPDLRATLTSGARALGNVPRAARAADPAVRSLTGTSADLRPLAPQVSAALMRAEPALSVLGAYGTNAGLFFDWFADALSQKLPNGNHYLRLDLVTGPSAVLGSVPGPAPLTPRNPYPGPLEAYNEGGN</sequence>
<feature type="domain" description="Mce/MlaD" evidence="2">
    <location>
        <begin position="44"/>
        <end position="118"/>
    </location>
</feature>
<dbReference type="AlphaFoldDB" id="A0A6J6U0Z4"/>
<dbReference type="Pfam" id="PF02470">
    <property type="entry name" value="MlaD"/>
    <property type="match status" value="1"/>
</dbReference>
<accession>A0A6J6U0Z4</accession>
<organism evidence="3">
    <name type="scientific">freshwater metagenome</name>
    <dbReference type="NCBI Taxonomy" id="449393"/>
    <lineage>
        <taxon>unclassified sequences</taxon>
        <taxon>metagenomes</taxon>
        <taxon>ecological metagenomes</taxon>
    </lineage>
</organism>
<evidence type="ECO:0000259" key="2">
    <source>
        <dbReference type="Pfam" id="PF02470"/>
    </source>
</evidence>
<dbReference type="InterPro" id="IPR003399">
    <property type="entry name" value="Mce/MlaD"/>
</dbReference>
<feature type="compositionally biased region" description="Pro residues" evidence="1">
    <location>
        <begin position="396"/>
        <end position="408"/>
    </location>
</feature>
<reference evidence="3" key="1">
    <citation type="submission" date="2020-05" db="EMBL/GenBank/DDBJ databases">
        <authorList>
            <person name="Chiriac C."/>
            <person name="Salcher M."/>
            <person name="Ghai R."/>
            <person name="Kavagutti S V."/>
        </authorList>
    </citation>
    <scope>NUCLEOTIDE SEQUENCE</scope>
</reference>
<protein>
    <submittedName>
        <fullName evidence="3">Unannotated protein</fullName>
    </submittedName>
</protein>
<proteinExistence type="predicted"/>
<name>A0A6J6U0Z4_9ZZZZ</name>
<gene>
    <name evidence="3" type="ORF">UFOPK2761_02138</name>
</gene>
<dbReference type="PANTHER" id="PTHR33371">
    <property type="entry name" value="INTERMEMBRANE PHOSPHOLIPID TRANSPORT SYSTEM BINDING PROTEIN MLAD-RELATED"/>
    <property type="match status" value="1"/>
</dbReference>